<dbReference type="PANTHER" id="PTHR30469:SF12">
    <property type="entry name" value="MULTIDRUG RESISTANCE PROTEIN MDTA"/>
    <property type="match status" value="1"/>
</dbReference>
<dbReference type="InterPro" id="IPR058624">
    <property type="entry name" value="MdtA-like_HH"/>
</dbReference>
<name>A0ABT7XQS2_9NEIS</name>
<evidence type="ECO:0000256" key="2">
    <source>
        <dbReference type="ARBA" id="ARBA00009477"/>
    </source>
</evidence>
<feature type="domain" description="Multidrug resistance protein MdtA-like alpha-helical hairpin" evidence="7">
    <location>
        <begin position="113"/>
        <end position="183"/>
    </location>
</feature>
<dbReference type="InterPro" id="IPR006143">
    <property type="entry name" value="RND_pump_MFP"/>
</dbReference>
<evidence type="ECO:0000256" key="4">
    <source>
        <dbReference type="ARBA" id="ARBA00022519"/>
    </source>
</evidence>
<comment type="subcellular location">
    <subcellularLocation>
        <location evidence="1">Cell membrane</location>
    </subcellularLocation>
</comment>
<dbReference type="Proteomes" id="UP001168540">
    <property type="component" value="Unassembled WGS sequence"/>
</dbReference>
<sequence>MSIRLFSRPGLALRWGGVVAGVMALSVWSLAGWGEAKQAASTKPPPAAVVTVRVARQNVPIFLGGVGTVLAERSVTVKVRVDGQLDKVLFVEGQDVKAGQLLAQIDPQALQAQLAQALAQQARDEAQLLNARIDLQRYSQLLSQDSVSRQTYDTQKALVNQLAAAVKSDAAQVSFARVQLGYTTIRSPLSGRTGARLIDPGNIVHATDNTGLVVINQIDPIMVQFTVPEDYFGAINRAISPGLPPLPVFVYSRTDAATPLGRGVLTLVNNQIDSSTGTLTLKARFANPGHELWPGQYVNVRLRVGTRTQALTVPTAAIQRGPDGTYVYKVDADGRARLQLVRLGPVQAGMAIVEQGLAGGERVVLEGQYKLRPGSSVVEARSAGAGAVR</sequence>
<evidence type="ECO:0000259" key="9">
    <source>
        <dbReference type="Pfam" id="PF25944"/>
    </source>
</evidence>
<dbReference type="Gene3D" id="2.40.50.100">
    <property type="match status" value="1"/>
</dbReference>
<reference evidence="11" key="1">
    <citation type="submission" date="2023-06" db="EMBL/GenBank/DDBJ databases">
        <authorList>
            <person name="Zhang S."/>
        </authorList>
    </citation>
    <scope>NUCLEOTIDE SEQUENCE</scope>
    <source>
        <strain evidence="11">SG2303</strain>
    </source>
</reference>
<comment type="similarity">
    <text evidence="2">Belongs to the membrane fusion protein (MFP) (TC 8.A.1) family.</text>
</comment>
<evidence type="ECO:0000256" key="5">
    <source>
        <dbReference type="ARBA" id="ARBA00023136"/>
    </source>
</evidence>
<feature type="domain" description="Multidrug resistance protein MdtA-like barrel-sandwich hybrid" evidence="8">
    <location>
        <begin position="73"/>
        <end position="215"/>
    </location>
</feature>
<dbReference type="NCBIfam" id="TIGR01730">
    <property type="entry name" value="RND_mfp"/>
    <property type="match status" value="1"/>
</dbReference>
<protein>
    <submittedName>
        <fullName evidence="11">Efflux RND transporter periplasmic adaptor subunit</fullName>
    </submittedName>
</protein>
<dbReference type="SUPFAM" id="SSF111369">
    <property type="entry name" value="HlyD-like secretion proteins"/>
    <property type="match status" value="1"/>
</dbReference>
<dbReference type="Pfam" id="PF25989">
    <property type="entry name" value="YknX_C"/>
    <property type="match status" value="1"/>
</dbReference>
<evidence type="ECO:0000256" key="1">
    <source>
        <dbReference type="ARBA" id="ARBA00004236"/>
    </source>
</evidence>
<keyword evidence="6" id="KW-0812">Transmembrane</keyword>
<keyword evidence="4" id="KW-0997">Cell inner membrane</keyword>
<evidence type="ECO:0000313" key="11">
    <source>
        <dbReference type="EMBL" id="MDN0076146.1"/>
    </source>
</evidence>
<dbReference type="Gene3D" id="1.10.287.470">
    <property type="entry name" value="Helix hairpin bin"/>
    <property type="match status" value="1"/>
</dbReference>
<dbReference type="InterPro" id="IPR058625">
    <property type="entry name" value="MdtA-like_BSH"/>
</dbReference>
<dbReference type="InterPro" id="IPR058637">
    <property type="entry name" value="YknX-like_C"/>
</dbReference>
<dbReference type="Pfam" id="PF25876">
    <property type="entry name" value="HH_MFP_RND"/>
    <property type="match status" value="1"/>
</dbReference>
<keyword evidence="3" id="KW-1003">Cell membrane</keyword>
<dbReference type="Pfam" id="PF25944">
    <property type="entry name" value="Beta-barrel_RND"/>
    <property type="match status" value="1"/>
</dbReference>
<evidence type="ECO:0000259" key="10">
    <source>
        <dbReference type="Pfam" id="PF25989"/>
    </source>
</evidence>
<keyword evidence="12" id="KW-1185">Reference proteome</keyword>
<dbReference type="PANTHER" id="PTHR30469">
    <property type="entry name" value="MULTIDRUG RESISTANCE PROTEIN MDTA"/>
    <property type="match status" value="1"/>
</dbReference>
<keyword evidence="5 6" id="KW-0472">Membrane</keyword>
<proteinExistence type="inferred from homology"/>
<keyword evidence="6" id="KW-1133">Transmembrane helix</keyword>
<evidence type="ECO:0000256" key="6">
    <source>
        <dbReference type="SAM" id="Phobius"/>
    </source>
</evidence>
<dbReference type="InterPro" id="IPR058626">
    <property type="entry name" value="MdtA-like_b-barrel"/>
</dbReference>
<dbReference type="Gene3D" id="2.40.30.170">
    <property type="match status" value="1"/>
</dbReference>
<comment type="caution">
    <text evidence="11">The sequence shown here is derived from an EMBL/GenBank/DDBJ whole genome shotgun (WGS) entry which is preliminary data.</text>
</comment>
<gene>
    <name evidence="11" type="ORF">QU481_14745</name>
</gene>
<feature type="domain" description="Multidrug resistance protein MdtA-like beta-barrel" evidence="9">
    <location>
        <begin position="220"/>
        <end position="306"/>
    </location>
</feature>
<evidence type="ECO:0000259" key="8">
    <source>
        <dbReference type="Pfam" id="PF25917"/>
    </source>
</evidence>
<feature type="domain" description="YknX-like C-terminal permuted SH3-like" evidence="10">
    <location>
        <begin position="310"/>
        <end position="377"/>
    </location>
</feature>
<dbReference type="Gene3D" id="2.40.420.20">
    <property type="match status" value="1"/>
</dbReference>
<dbReference type="Pfam" id="PF25917">
    <property type="entry name" value="BSH_RND"/>
    <property type="match status" value="1"/>
</dbReference>
<dbReference type="EMBL" id="JAUEDK010000027">
    <property type="protein sequence ID" value="MDN0076146.1"/>
    <property type="molecule type" value="Genomic_DNA"/>
</dbReference>
<evidence type="ECO:0000313" key="12">
    <source>
        <dbReference type="Proteomes" id="UP001168540"/>
    </source>
</evidence>
<accession>A0ABT7XQS2</accession>
<organism evidence="11 12">
    <name type="scientific">Crenobacter oryzisoli</name>
    <dbReference type="NCBI Taxonomy" id="3056844"/>
    <lineage>
        <taxon>Bacteria</taxon>
        <taxon>Pseudomonadati</taxon>
        <taxon>Pseudomonadota</taxon>
        <taxon>Betaproteobacteria</taxon>
        <taxon>Neisseriales</taxon>
        <taxon>Neisseriaceae</taxon>
        <taxon>Crenobacter</taxon>
    </lineage>
</organism>
<feature type="transmembrane region" description="Helical" evidence="6">
    <location>
        <begin position="12"/>
        <end position="33"/>
    </location>
</feature>
<dbReference type="RefSeq" id="WP_289830798.1">
    <property type="nucleotide sequence ID" value="NZ_JAUEDK010000027.1"/>
</dbReference>
<evidence type="ECO:0000259" key="7">
    <source>
        <dbReference type="Pfam" id="PF25876"/>
    </source>
</evidence>
<evidence type="ECO:0000256" key="3">
    <source>
        <dbReference type="ARBA" id="ARBA00022475"/>
    </source>
</evidence>